<accession>A0A2I0UD17</accession>
<reference evidence="2" key="1">
    <citation type="submission" date="2017-11" db="EMBL/GenBank/DDBJ databases">
        <authorList>
            <person name="Lima N.C."/>
            <person name="Parody-Merino A.M."/>
            <person name="Battley P.F."/>
            <person name="Fidler A.E."/>
            <person name="Prosdocimi F."/>
        </authorList>
    </citation>
    <scope>NUCLEOTIDE SEQUENCE [LARGE SCALE GENOMIC DNA]</scope>
</reference>
<dbReference type="Proteomes" id="UP000233556">
    <property type="component" value="Unassembled WGS sequence"/>
</dbReference>
<proteinExistence type="predicted"/>
<protein>
    <submittedName>
        <fullName evidence="1">Uncharacterized protein</fullName>
    </submittedName>
</protein>
<evidence type="ECO:0000313" key="2">
    <source>
        <dbReference type="Proteomes" id="UP000233556"/>
    </source>
</evidence>
<name>A0A2I0UD17_LIMLA</name>
<reference evidence="2" key="2">
    <citation type="submission" date="2017-12" db="EMBL/GenBank/DDBJ databases">
        <title>Genome sequence of the Bar-tailed Godwit (Limosa lapponica baueri).</title>
        <authorList>
            <person name="Lima N.C.B."/>
            <person name="Parody-Merino A.M."/>
            <person name="Battley P.F."/>
            <person name="Fidler A.E."/>
            <person name="Prosdocimi F."/>
        </authorList>
    </citation>
    <scope>NUCLEOTIDE SEQUENCE [LARGE SCALE GENOMIC DNA]</scope>
</reference>
<dbReference type="AlphaFoldDB" id="A0A2I0UD17"/>
<gene>
    <name evidence="1" type="ORF">llap_5769</name>
</gene>
<organism evidence="1 2">
    <name type="scientific">Limosa lapponica baueri</name>
    <dbReference type="NCBI Taxonomy" id="1758121"/>
    <lineage>
        <taxon>Eukaryota</taxon>
        <taxon>Metazoa</taxon>
        <taxon>Chordata</taxon>
        <taxon>Craniata</taxon>
        <taxon>Vertebrata</taxon>
        <taxon>Euteleostomi</taxon>
        <taxon>Archelosauria</taxon>
        <taxon>Archosauria</taxon>
        <taxon>Dinosauria</taxon>
        <taxon>Saurischia</taxon>
        <taxon>Theropoda</taxon>
        <taxon>Coelurosauria</taxon>
        <taxon>Aves</taxon>
        <taxon>Neognathae</taxon>
        <taxon>Neoaves</taxon>
        <taxon>Charadriiformes</taxon>
        <taxon>Scolopacidae</taxon>
        <taxon>Limosa</taxon>
    </lineage>
</organism>
<keyword evidence="2" id="KW-1185">Reference proteome</keyword>
<dbReference type="EMBL" id="KZ505862">
    <property type="protein sequence ID" value="PKU43934.1"/>
    <property type="molecule type" value="Genomic_DNA"/>
</dbReference>
<sequence length="98" mass="11143">MSGGQTYLVKGFLTRIVTSLGSAGSKPEIRRGSDRCATRQLYTLDCLDFVMEKENPYQATQQRINHLGPPGWAWKIVSLAYRRRKEKQLGHGMELCLK</sequence>
<evidence type="ECO:0000313" key="1">
    <source>
        <dbReference type="EMBL" id="PKU43934.1"/>
    </source>
</evidence>